<dbReference type="RefSeq" id="WP_268754102.1">
    <property type="nucleotide sequence ID" value="NZ_CP113836.1"/>
</dbReference>
<dbReference type="CDD" id="cd03784">
    <property type="entry name" value="GT1_Gtf-like"/>
    <property type="match status" value="1"/>
</dbReference>
<feature type="domain" description="Erythromycin biosynthesis protein CIII-like N-terminal" evidence="5">
    <location>
        <begin position="25"/>
        <end position="143"/>
    </location>
</feature>
<dbReference type="EMBL" id="CP113836">
    <property type="protein sequence ID" value="WAL63858.1"/>
    <property type="molecule type" value="Genomic_DNA"/>
</dbReference>
<comment type="similarity">
    <text evidence="1">Belongs to the glycosyltransferase 28 family.</text>
</comment>
<keyword evidence="7" id="KW-1185">Reference proteome</keyword>
<sequence length="383" mass="40104">MRLLISAGGGYSHIAPLLPLAVGARDSGHDVVFVTGPGAVGHAEAAGLPTAAVGPAPTGSFDREKHLARTAGLSPEQRLAYVVGVMAELGAGERIDDMLAFFRQWRPDLVLAGVAEFAAVTAAAVLGVPYAVHAIGPPKSAAVMAGGRRIVAEIARRHGLDRFPDHDSVPYLDIWPESLTPAGIEWDHPLRWPVRPEGILPAPGEPATGLQGLPHPKSVYVTAGTSHNTRPGLLEAMIAGVRGERVNAVVTIGRDGDREHFGPQPDSVRLEHYVPQSRLLPSVDAVVCHAGAGTVLGALAHGLPLVLTPAATDQFDIADQVVRARAGVRAESTAEEIRDALRTVLADPSYRDSAAALAREIAAMPPPSAALGRLETLTRKTKA</sequence>
<name>A0ABY7AWI6_9PSEU</name>
<feature type="domain" description="Erythromycin biosynthesis protein CIII-like C-terminal" evidence="4">
    <location>
        <begin position="250"/>
        <end position="376"/>
    </location>
</feature>
<evidence type="ECO:0000259" key="4">
    <source>
        <dbReference type="Pfam" id="PF06722"/>
    </source>
</evidence>
<evidence type="ECO:0000256" key="3">
    <source>
        <dbReference type="ARBA" id="ARBA00022679"/>
    </source>
</evidence>
<keyword evidence="2" id="KW-0328">Glycosyltransferase</keyword>
<dbReference type="Pfam" id="PF21036">
    <property type="entry name" value="EryCIII-like_N"/>
    <property type="match status" value="1"/>
</dbReference>
<dbReference type="Gene3D" id="3.40.50.2000">
    <property type="entry name" value="Glycogen Phosphorylase B"/>
    <property type="match status" value="2"/>
</dbReference>
<proteinExistence type="inferred from homology"/>
<gene>
    <name evidence="6" type="ORF">ORV05_23045</name>
</gene>
<evidence type="ECO:0000256" key="1">
    <source>
        <dbReference type="ARBA" id="ARBA00006962"/>
    </source>
</evidence>
<protein>
    <submittedName>
        <fullName evidence="6">Glycosyltransferase</fullName>
    </submittedName>
</protein>
<dbReference type="Pfam" id="PF06722">
    <property type="entry name" value="EryCIII-like_C"/>
    <property type="match status" value="1"/>
</dbReference>
<dbReference type="PANTHER" id="PTHR48050">
    <property type="entry name" value="STEROL 3-BETA-GLUCOSYLTRANSFERASE"/>
    <property type="match status" value="1"/>
</dbReference>
<dbReference type="Proteomes" id="UP001163203">
    <property type="component" value="Chromosome"/>
</dbReference>
<keyword evidence="3" id="KW-0808">Transferase</keyword>
<dbReference type="PANTHER" id="PTHR48050:SF13">
    <property type="entry name" value="STEROL 3-BETA-GLUCOSYLTRANSFERASE UGT80A2"/>
    <property type="match status" value="1"/>
</dbReference>
<dbReference type="InterPro" id="IPR050426">
    <property type="entry name" value="Glycosyltransferase_28"/>
</dbReference>
<evidence type="ECO:0000313" key="7">
    <source>
        <dbReference type="Proteomes" id="UP001163203"/>
    </source>
</evidence>
<accession>A0ABY7AWI6</accession>
<dbReference type="InterPro" id="IPR002213">
    <property type="entry name" value="UDP_glucos_trans"/>
</dbReference>
<dbReference type="InterPro" id="IPR010610">
    <property type="entry name" value="EryCIII-like_C"/>
</dbReference>
<evidence type="ECO:0000256" key="2">
    <source>
        <dbReference type="ARBA" id="ARBA00022676"/>
    </source>
</evidence>
<reference evidence="6" key="1">
    <citation type="submission" date="2022-11" db="EMBL/GenBank/DDBJ databases">
        <authorList>
            <person name="Mo P."/>
        </authorList>
    </citation>
    <scope>NUCLEOTIDE SEQUENCE</scope>
    <source>
        <strain evidence="6">HUAS 11-8</strain>
    </source>
</reference>
<organism evidence="6 7">
    <name type="scientific">Amycolatopsis cynarae</name>
    <dbReference type="NCBI Taxonomy" id="2995223"/>
    <lineage>
        <taxon>Bacteria</taxon>
        <taxon>Bacillati</taxon>
        <taxon>Actinomycetota</taxon>
        <taxon>Actinomycetes</taxon>
        <taxon>Pseudonocardiales</taxon>
        <taxon>Pseudonocardiaceae</taxon>
        <taxon>Amycolatopsis</taxon>
    </lineage>
</organism>
<dbReference type="SUPFAM" id="SSF53756">
    <property type="entry name" value="UDP-Glycosyltransferase/glycogen phosphorylase"/>
    <property type="match status" value="1"/>
</dbReference>
<evidence type="ECO:0000259" key="5">
    <source>
        <dbReference type="Pfam" id="PF21036"/>
    </source>
</evidence>
<evidence type="ECO:0000313" key="6">
    <source>
        <dbReference type="EMBL" id="WAL63858.1"/>
    </source>
</evidence>
<dbReference type="InterPro" id="IPR048284">
    <property type="entry name" value="EryCIII-like_N"/>
</dbReference>